<comment type="caution">
    <text evidence="8">The sequence shown here is derived from an EMBL/GenBank/DDBJ whole genome shotgun (WGS) entry which is preliminary data.</text>
</comment>
<evidence type="ECO:0000256" key="2">
    <source>
        <dbReference type="ARBA" id="ARBA00022448"/>
    </source>
</evidence>
<feature type="transmembrane region" description="Helical" evidence="7">
    <location>
        <begin position="347"/>
        <end position="369"/>
    </location>
</feature>
<feature type="transmembrane region" description="Helical" evidence="7">
    <location>
        <begin position="409"/>
        <end position="434"/>
    </location>
</feature>
<evidence type="ECO:0000256" key="4">
    <source>
        <dbReference type="ARBA" id="ARBA00022847"/>
    </source>
</evidence>
<feature type="transmembrane region" description="Helical" evidence="7">
    <location>
        <begin position="107"/>
        <end position="134"/>
    </location>
</feature>
<feature type="transmembrane region" description="Helical" evidence="7">
    <location>
        <begin position="154"/>
        <end position="172"/>
    </location>
</feature>
<dbReference type="eggNOG" id="COG1914">
    <property type="taxonomic scope" value="Bacteria"/>
</dbReference>
<keyword evidence="3 7" id="KW-0812">Transmembrane</keyword>
<dbReference type="PANTHER" id="PTHR11706:SF33">
    <property type="entry name" value="NATURAL RESISTANCE-ASSOCIATED MACROPHAGE PROTEIN 2"/>
    <property type="match status" value="1"/>
</dbReference>
<keyword evidence="6 7" id="KW-0472">Membrane</keyword>
<dbReference type="GO" id="GO:0005886">
    <property type="term" value="C:plasma membrane"/>
    <property type="evidence" value="ECO:0007669"/>
    <property type="project" value="TreeGrafter"/>
</dbReference>
<keyword evidence="5 7" id="KW-1133">Transmembrane helix</keyword>
<evidence type="ECO:0000256" key="3">
    <source>
        <dbReference type="ARBA" id="ARBA00022692"/>
    </source>
</evidence>
<evidence type="ECO:0000313" key="9">
    <source>
        <dbReference type="Proteomes" id="UP000004358"/>
    </source>
</evidence>
<keyword evidence="2" id="KW-0813">Transport</keyword>
<feature type="transmembrane region" description="Helical" evidence="7">
    <location>
        <begin position="302"/>
        <end position="335"/>
    </location>
</feature>
<dbReference type="GO" id="GO:0005384">
    <property type="term" value="F:manganese ion transmembrane transporter activity"/>
    <property type="evidence" value="ECO:0007669"/>
    <property type="project" value="TreeGrafter"/>
</dbReference>
<dbReference type="AlphaFoldDB" id="A3ZY43"/>
<gene>
    <name evidence="8" type="ORF">DSM3645_26519</name>
</gene>
<evidence type="ECO:0000256" key="1">
    <source>
        <dbReference type="ARBA" id="ARBA00004141"/>
    </source>
</evidence>
<feature type="transmembrane region" description="Helical" evidence="7">
    <location>
        <begin position="375"/>
        <end position="397"/>
    </location>
</feature>
<dbReference type="PANTHER" id="PTHR11706">
    <property type="entry name" value="SOLUTE CARRIER PROTEIN FAMILY 11 MEMBER"/>
    <property type="match status" value="1"/>
</dbReference>
<accession>A3ZY43</accession>
<feature type="transmembrane region" description="Helical" evidence="7">
    <location>
        <begin position="263"/>
        <end position="282"/>
    </location>
</feature>
<name>A3ZY43_9BACT</name>
<dbReference type="EMBL" id="AANZ01000020">
    <property type="protein sequence ID" value="EAQ78505.1"/>
    <property type="molecule type" value="Genomic_DNA"/>
</dbReference>
<dbReference type="GO" id="GO:0015293">
    <property type="term" value="F:symporter activity"/>
    <property type="evidence" value="ECO:0007669"/>
    <property type="project" value="UniProtKB-KW"/>
</dbReference>
<keyword evidence="4" id="KW-0769">Symport</keyword>
<reference evidence="8 9" key="1">
    <citation type="submission" date="2006-02" db="EMBL/GenBank/DDBJ databases">
        <authorList>
            <person name="Amann R."/>
            <person name="Ferriera S."/>
            <person name="Johnson J."/>
            <person name="Kravitz S."/>
            <person name="Halpern A."/>
            <person name="Remington K."/>
            <person name="Beeson K."/>
            <person name="Tran B."/>
            <person name="Rogers Y.-H."/>
            <person name="Friedman R."/>
            <person name="Venter J.C."/>
        </authorList>
    </citation>
    <scope>NUCLEOTIDE SEQUENCE [LARGE SCALE GENOMIC DNA]</scope>
    <source>
        <strain evidence="8 9">DSM 3645</strain>
    </source>
</reference>
<dbReference type="GO" id="GO:0015086">
    <property type="term" value="F:cadmium ion transmembrane transporter activity"/>
    <property type="evidence" value="ECO:0007669"/>
    <property type="project" value="TreeGrafter"/>
</dbReference>
<evidence type="ECO:0000256" key="5">
    <source>
        <dbReference type="ARBA" id="ARBA00022989"/>
    </source>
</evidence>
<dbReference type="InterPro" id="IPR001046">
    <property type="entry name" value="NRAMP_fam"/>
</dbReference>
<dbReference type="Proteomes" id="UP000004358">
    <property type="component" value="Unassembled WGS sequence"/>
</dbReference>
<feature type="transmembrane region" description="Helical" evidence="7">
    <location>
        <begin position="219"/>
        <end position="242"/>
    </location>
</feature>
<feature type="transmembrane region" description="Helical" evidence="7">
    <location>
        <begin position="179"/>
        <end position="199"/>
    </location>
</feature>
<dbReference type="GO" id="GO:0034755">
    <property type="term" value="P:iron ion transmembrane transport"/>
    <property type="evidence" value="ECO:0007669"/>
    <property type="project" value="TreeGrafter"/>
</dbReference>
<evidence type="ECO:0000313" key="8">
    <source>
        <dbReference type="EMBL" id="EAQ78505.1"/>
    </source>
</evidence>
<dbReference type="RefSeq" id="WP_002653198.1">
    <property type="nucleotide sequence ID" value="NZ_CH672376.1"/>
</dbReference>
<dbReference type="Pfam" id="PF01566">
    <property type="entry name" value="Nramp"/>
    <property type="match status" value="1"/>
</dbReference>
<evidence type="ECO:0000256" key="6">
    <source>
        <dbReference type="ARBA" id="ARBA00023136"/>
    </source>
</evidence>
<organism evidence="8 9">
    <name type="scientific">Blastopirellula marina DSM 3645</name>
    <dbReference type="NCBI Taxonomy" id="314230"/>
    <lineage>
        <taxon>Bacteria</taxon>
        <taxon>Pseudomonadati</taxon>
        <taxon>Planctomycetota</taxon>
        <taxon>Planctomycetia</taxon>
        <taxon>Pirellulales</taxon>
        <taxon>Pirellulaceae</taxon>
        <taxon>Blastopirellula</taxon>
    </lineage>
</organism>
<proteinExistence type="predicted"/>
<feature type="transmembrane region" description="Helical" evidence="7">
    <location>
        <begin position="65"/>
        <end position="87"/>
    </location>
</feature>
<feature type="transmembrane region" description="Helical" evidence="7">
    <location>
        <begin position="27"/>
        <end position="45"/>
    </location>
</feature>
<dbReference type="HOGENOM" id="CLU_020088_6_3_0"/>
<sequence length="442" mass="47299">MIVPDPMRPSPLTTETPPPKRSLLNRFWSVVLAVGPGIFCIGYTVGTGSVTTMCKAGSMLGLDLLWLLLLCSLFMGILMEAFGRYAVVTGETAIHSFRTHLQGGPLIAVLVVAGIVMAQYGAIMGILGLCSSMISDVAHQRFPDMALSDYWTRVLIAIGIVSALYALVWVGTYTFFEKVLVFFVTLMGITFLGSMFIVLPAPSDFIAGLMFHLPTEKGAFVLVPAIVGTTMAAATFVVRPLLVKAKGWDIHHLRDQSRDSITAAVLMFIVSLAVMASATGALHQQGQVVEQVMDMVKSLEPAAGKLAMMLFFAGTLSAGLSSLFPIIMVAPLLIADYRNGKLETTTPMFRILSAVACLIGLTVPLLGFNPVQAQIVSQIGGVFVLPLCIGAMIVLVNRKDLMGEHRAGHLLNAGLAAAFLFSLLITYTGCVTIIGQLKLLMN</sequence>
<protein>
    <submittedName>
        <fullName evidence="8">Putative Mn2+ Fe2+ transporter</fullName>
    </submittedName>
</protein>
<dbReference type="STRING" id="314230.DSM3645_26519"/>
<comment type="subcellular location">
    <subcellularLocation>
        <location evidence="1">Membrane</location>
        <topology evidence="1">Multi-pass membrane protein</topology>
    </subcellularLocation>
</comment>
<evidence type="ECO:0000256" key="7">
    <source>
        <dbReference type="SAM" id="Phobius"/>
    </source>
</evidence>